<keyword evidence="6 9" id="KW-1133">Transmembrane helix</keyword>
<dbReference type="GO" id="GO:0015450">
    <property type="term" value="F:protein-transporting ATPase activity"/>
    <property type="evidence" value="ECO:0007669"/>
    <property type="project" value="UniProtKB-UniRule"/>
</dbReference>
<accession>A0A1F5NJT3</accession>
<dbReference type="EMBL" id="MFEK01000016">
    <property type="protein sequence ID" value="OGE77957.1"/>
    <property type="molecule type" value="Genomic_DNA"/>
</dbReference>
<reference evidence="10 11" key="1">
    <citation type="journal article" date="2016" name="Nat. Commun.">
        <title>Thousands of microbial genomes shed light on interconnected biogeochemical processes in an aquifer system.</title>
        <authorList>
            <person name="Anantharaman K."/>
            <person name="Brown C.T."/>
            <person name="Hug L.A."/>
            <person name="Sharon I."/>
            <person name="Castelle C.J."/>
            <person name="Probst A.J."/>
            <person name="Thomas B.C."/>
            <person name="Singh A."/>
            <person name="Wilkins M.J."/>
            <person name="Karaoz U."/>
            <person name="Brodie E.L."/>
            <person name="Williams K.H."/>
            <person name="Hubbard S.S."/>
            <person name="Banfield J.F."/>
        </authorList>
    </citation>
    <scope>NUCLEOTIDE SEQUENCE [LARGE SCALE GENOMIC DNA]</scope>
</reference>
<name>A0A1F5NJT3_9BACT</name>
<sequence length="73" mass="7567">MKQAILIAQIIISALIVVAVLVQNRGSGLSSVFGGSGGVYRTKRGLEKGIFVITIILVVLFIAIGVANLVISS</sequence>
<keyword evidence="4 9" id="KW-0812">Transmembrane</keyword>
<feature type="transmembrane region" description="Helical" evidence="9">
    <location>
        <begin position="50"/>
        <end position="71"/>
    </location>
</feature>
<dbReference type="AlphaFoldDB" id="A0A1F5NJT3"/>
<keyword evidence="9" id="KW-1003">Cell membrane</keyword>
<dbReference type="STRING" id="1817824.A2751_02860"/>
<evidence type="ECO:0000313" key="10">
    <source>
        <dbReference type="EMBL" id="OGE77957.1"/>
    </source>
</evidence>
<proteinExistence type="inferred from homology"/>
<dbReference type="NCBIfam" id="TIGR00810">
    <property type="entry name" value="secG"/>
    <property type="match status" value="1"/>
</dbReference>
<evidence type="ECO:0000256" key="6">
    <source>
        <dbReference type="ARBA" id="ARBA00022989"/>
    </source>
</evidence>
<comment type="similarity">
    <text evidence="2 9">Belongs to the SecG family.</text>
</comment>
<keyword evidence="3 9" id="KW-0813">Transport</keyword>
<evidence type="ECO:0000313" key="11">
    <source>
        <dbReference type="Proteomes" id="UP000176864"/>
    </source>
</evidence>
<dbReference type="GO" id="GO:0009306">
    <property type="term" value="P:protein secretion"/>
    <property type="evidence" value="ECO:0007669"/>
    <property type="project" value="UniProtKB-UniRule"/>
</dbReference>
<protein>
    <recommendedName>
        <fullName evidence="9">Protein-export membrane protein SecG</fullName>
    </recommendedName>
</protein>
<evidence type="ECO:0000256" key="5">
    <source>
        <dbReference type="ARBA" id="ARBA00022927"/>
    </source>
</evidence>
<evidence type="ECO:0000256" key="4">
    <source>
        <dbReference type="ARBA" id="ARBA00022692"/>
    </source>
</evidence>
<dbReference type="GO" id="GO:0005886">
    <property type="term" value="C:plasma membrane"/>
    <property type="evidence" value="ECO:0007669"/>
    <property type="project" value="UniProtKB-SubCell"/>
</dbReference>
<organism evidence="10 11">
    <name type="scientific">Candidatus Doudnabacteria bacterium RIFCSPHIGHO2_01_FULL_46_14</name>
    <dbReference type="NCBI Taxonomy" id="1817824"/>
    <lineage>
        <taxon>Bacteria</taxon>
        <taxon>Candidatus Doudnaibacteriota</taxon>
    </lineage>
</organism>
<evidence type="ECO:0000256" key="7">
    <source>
        <dbReference type="ARBA" id="ARBA00023010"/>
    </source>
</evidence>
<evidence type="ECO:0000256" key="8">
    <source>
        <dbReference type="ARBA" id="ARBA00023136"/>
    </source>
</evidence>
<comment type="caution">
    <text evidence="10">The sequence shown here is derived from an EMBL/GenBank/DDBJ whole genome shotgun (WGS) entry which is preliminary data.</text>
</comment>
<comment type="caution">
    <text evidence="9">Lacks conserved residue(s) required for the propagation of feature annotation.</text>
</comment>
<comment type="function">
    <text evidence="9">Involved in protein export. Participates in an early event of protein translocation.</text>
</comment>
<evidence type="ECO:0000256" key="3">
    <source>
        <dbReference type="ARBA" id="ARBA00022448"/>
    </source>
</evidence>
<dbReference type="Proteomes" id="UP000176864">
    <property type="component" value="Unassembled WGS sequence"/>
</dbReference>
<evidence type="ECO:0000256" key="1">
    <source>
        <dbReference type="ARBA" id="ARBA00004141"/>
    </source>
</evidence>
<keyword evidence="5 9" id="KW-0653">Protein transport</keyword>
<evidence type="ECO:0000256" key="2">
    <source>
        <dbReference type="ARBA" id="ARBA00008445"/>
    </source>
</evidence>
<keyword evidence="8 9" id="KW-0472">Membrane</keyword>
<comment type="subcellular location">
    <subcellularLocation>
        <location evidence="9">Cell membrane</location>
        <topology evidence="9">Multi-pass membrane protein</topology>
    </subcellularLocation>
    <subcellularLocation>
        <location evidence="1">Membrane</location>
        <topology evidence="1">Multi-pass membrane protein</topology>
    </subcellularLocation>
</comment>
<gene>
    <name evidence="10" type="ORF">A2751_02860</name>
</gene>
<evidence type="ECO:0000256" key="9">
    <source>
        <dbReference type="RuleBase" id="RU365087"/>
    </source>
</evidence>
<dbReference type="InterPro" id="IPR004692">
    <property type="entry name" value="SecG"/>
</dbReference>
<keyword evidence="7 9" id="KW-0811">Translocation</keyword>
<dbReference type="Pfam" id="PF03840">
    <property type="entry name" value="SecG"/>
    <property type="match status" value="1"/>
</dbReference>